<dbReference type="AlphaFoldDB" id="A0A5C6BB21"/>
<keyword evidence="2 4" id="KW-0378">Hydrolase</keyword>
<evidence type="ECO:0000256" key="3">
    <source>
        <dbReference type="PIRSR" id="PIRSR633199-1"/>
    </source>
</evidence>
<evidence type="ECO:0000256" key="1">
    <source>
        <dbReference type="ARBA" id="ARBA00008532"/>
    </source>
</evidence>
<dbReference type="GO" id="GO:0016403">
    <property type="term" value="F:dimethylargininase activity"/>
    <property type="evidence" value="ECO:0007669"/>
    <property type="project" value="UniProtKB-EC"/>
</dbReference>
<protein>
    <submittedName>
        <fullName evidence="4">N(G),N(G)-dimethylarginine dimethylaminohydrolase</fullName>
        <ecNumber evidence="4">3.5.3.18</ecNumber>
    </submittedName>
</protein>
<gene>
    <name evidence="4" type="ORF">CA54_38770</name>
</gene>
<dbReference type="GO" id="GO:0006525">
    <property type="term" value="P:arginine metabolic process"/>
    <property type="evidence" value="ECO:0007669"/>
    <property type="project" value="TreeGrafter"/>
</dbReference>
<feature type="active site" description="Proton donor" evidence="3">
    <location>
        <position position="183"/>
    </location>
</feature>
<dbReference type="OrthoDB" id="9814070at2"/>
<dbReference type="Pfam" id="PF19420">
    <property type="entry name" value="DDAH_eukar"/>
    <property type="match status" value="1"/>
</dbReference>
<dbReference type="EC" id="3.5.3.18" evidence="4"/>
<dbReference type="GO" id="GO:0000052">
    <property type="term" value="P:citrulline metabolic process"/>
    <property type="evidence" value="ECO:0007669"/>
    <property type="project" value="TreeGrafter"/>
</dbReference>
<dbReference type="GO" id="GO:0016597">
    <property type="term" value="F:amino acid binding"/>
    <property type="evidence" value="ECO:0007669"/>
    <property type="project" value="TreeGrafter"/>
</dbReference>
<organism evidence="4 5">
    <name type="scientific">Symmachiella macrocystis</name>
    <dbReference type="NCBI Taxonomy" id="2527985"/>
    <lineage>
        <taxon>Bacteria</taxon>
        <taxon>Pseudomonadati</taxon>
        <taxon>Planctomycetota</taxon>
        <taxon>Planctomycetia</taxon>
        <taxon>Planctomycetales</taxon>
        <taxon>Planctomycetaceae</taxon>
        <taxon>Symmachiella</taxon>
    </lineage>
</organism>
<feature type="active site" description="Nucleophile" evidence="3">
    <location>
        <position position="277"/>
    </location>
</feature>
<accession>A0A5C6BB21</accession>
<dbReference type="SUPFAM" id="SSF55909">
    <property type="entry name" value="Pentein"/>
    <property type="match status" value="1"/>
</dbReference>
<dbReference type="Gene3D" id="3.75.10.10">
    <property type="entry name" value="L-arginine/glycine Amidinotransferase, Chain A"/>
    <property type="match status" value="1"/>
</dbReference>
<keyword evidence="5" id="KW-1185">Reference proteome</keyword>
<proteinExistence type="inferred from homology"/>
<dbReference type="Proteomes" id="UP000320735">
    <property type="component" value="Unassembled WGS sequence"/>
</dbReference>
<dbReference type="PANTHER" id="PTHR12737">
    <property type="entry name" value="DIMETHYLARGININE DIMETHYLAMINOHYDROLASE"/>
    <property type="match status" value="1"/>
</dbReference>
<dbReference type="PANTHER" id="PTHR12737:SF9">
    <property type="entry name" value="DIMETHYLARGININASE"/>
    <property type="match status" value="1"/>
</dbReference>
<evidence type="ECO:0000256" key="2">
    <source>
        <dbReference type="ARBA" id="ARBA00022801"/>
    </source>
</evidence>
<evidence type="ECO:0000313" key="4">
    <source>
        <dbReference type="EMBL" id="TWU08641.1"/>
    </source>
</evidence>
<dbReference type="GO" id="GO:0045429">
    <property type="term" value="P:positive regulation of nitric oxide biosynthetic process"/>
    <property type="evidence" value="ECO:0007669"/>
    <property type="project" value="TreeGrafter"/>
</dbReference>
<reference evidence="4 5" key="1">
    <citation type="submission" date="2019-02" db="EMBL/GenBank/DDBJ databases">
        <title>Deep-cultivation of Planctomycetes and their phenomic and genomic characterization uncovers novel biology.</title>
        <authorList>
            <person name="Wiegand S."/>
            <person name="Jogler M."/>
            <person name="Boedeker C."/>
            <person name="Pinto D."/>
            <person name="Vollmers J."/>
            <person name="Rivas-Marin E."/>
            <person name="Kohn T."/>
            <person name="Peeters S.H."/>
            <person name="Heuer A."/>
            <person name="Rast P."/>
            <person name="Oberbeckmann S."/>
            <person name="Bunk B."/>
            <person name="Jeske O."/>
            <person name="Meyerdierks A."/>
            <person name="Storesund J.E."/>
            <person name="Kallscheuer N."/>
            <person name="Luecker S."/>
            <person name="Lage O.M."/>
            <person name="Pohl T."/>
            <person name="Merkel B.J."/>
            <person name="Hornburger P."/>
            <person name="Mueller R.-W."/>
            <person name="Bruemmer F."/>
            <person name="Labrenz M."/>
            <person name="Spormann A.M."/>
            <person name="Op Den Camp H."/>
            <person name="Overmann J."/>
            <person name="Amann R."/>
            <person name="Jetten M.S.M."/>
            <person name="Mascher T."/>
            <person name="Medema M.H."/>
            <person name="Devos D.P."/>
            <person name="Kaster A.-K."/>
            <person name="Ovreas L."/>
            <person name="Rohde M."/>
            <person name="Galperin M.Y."/>
            <person name="Jogler C."/>
        </authorList>
    </citation>
    <scope>NUCLEOTIDE SEQUENCE [LARGE SCALE GENOMIC DNA]</scope>
    <source>
        <strain evidence="4 5">CA54</strain>
    </source>
</reference>
<comment type="caution">
    <text evidence="4">The sequence shown here is derived from an EMBL/GenBank/DDBJ whole genome shotgun (WGS) entry which is preliminary data.</text>
</comment>
<sequence length="295" mass="32733">MYSTGIPHFLRNGFFVSQFSAPTILMCPPDFYGIEYEINPWMSRSRASDSKLAQQQWHALRDLLEEVGAEIRLMPPAQGLPDLVFTANAGLVWNNTVYLSQFRHEARQGETPLDEAWFQSVGFETVPMTGAWSFEGAGDALFCGQTLFAGYLIRSDAGAMQWLAGQIGCRVIPLQLLDEHYYHLDTCFCPLSANEAIYYPPAFDDYAQAAISAHVENLIPVSESEAARFACNAVVIGRKVVLNTGCPELERDLQDRGYEPHHTELGEFIKAGGSAKCLTLRLDGEDAAIWPGVNE</sequence>
<dbReference type="EMBL" id="SJPP01000002">
    <property type="protein sequence ID" value="TWU08641.1"/>
    <property type="molecule type" value="Genomic_DNA"/>
</dbReference>
<comment type="similarity">
    <text evidence="1">Belongs to the DDAH family.</text>
</comment>
<dbReference type="InterPro" id="IPR033199">
    <property type="entry name" value="DDAH-like"/>
</dbReference>
<evidence type="ECO:0000313" key="5">
    <source>
        <dbReference type="Proteomes" id="UP000320735"/>
    </source>
</evidence>
<name>A0A5C6BB21_9PLAN</name>